<comment type="caution">
    <text evidence="2">The sequence shown here is derived from an EMBL/GenBank/DDBJ whole genome shotgun (WGS) entry which is preliminary data.</text>
</comment>
<organism evidence="2 3">
    <name type="scientific">Microbacterium arborescens</name>
    <dbReference type="NCBI Taxonomy" id="33883"/>
    <lineage>
        <taxon>Bacteria</taxon>
        <taxon>Bacillati</taxon>
        <taxon>Actinomycetota</taxon>
        <taxon>Actinomycetes</taxon>
        <taxon>Micrococcales</taxon>
        <taxon>Microbacteriaceae</taxon>
        <taxon>Microbacterium</taxon>
    </lineage>
</organism>
<gene>
    <name evidence="2" type="ORF">A9Z40_09375</name>
</gene>
<sequence>MFVRRRHAVAALVAALVLTSGCGSPASPPASPMTTTTASPADSVAAAFAAAEETYRAYVEALNAVDLADPSTFEPVYALTTGEVQEADRRSLRNYNSQNVTVSGSSRIVLLEHTGTFKQGQVQLAVCLDVSTIEVRAADGASLVSPDRVPVQSLLVVVRDASDGPLITRIEGRKGDPTC</sequence>
<protein>
    <recommendedName>
        <fullName evidence="4">Nuclear transport factor 2 family protein</fullName>
    </recommendedName>
</protein>
<dbReference type="Proteomes" id="UP000093918">
    <property type="component" value="Unassembled WGS sequence"/>
</dbReference>
<proteinExistence type="predicted"/>
<feature type="signal peptide" evidence="1">
    <location>
        <begin position="1"/>
        <end position="26"/>
    </location>
</feature>
<evidence type="ECO:0000313" key="2">
    <source>
        <dbReference type="EMBL" id="OAZ38907.1"/>
    </source>
</evidence>
<keyword evidence="1" id="KW-0732">Signal</keyword>
<keyword evidence="3" id="KW-1185">Reference proteome</keyword>
<accession>A0ABX2WER1</accession>
<name>A0ABX2WER1_9MICO</name>
<dbReference type="EMBL" id="LZEM01000022">
    <property type="protein sequence ID" value="OAZ38907.1"/>
    <property type="molecule type" value="Genomic_DNA"/>
</dbReference>
<dbReference type="PROSITE" id="PS51257">
    <property type="entry name" value="PROKAR_LIPOPROTEIN"/>
    <property type="match status" value="1"/>
</dbReference>
<evidence type="ECO:0008006" key="4">
    <source>
        <dbReference type="Google" id="ProtNLM"/>
    </source>
</evidence>
<evidence type="ECO:0000313" key="3">
    <source>
        <dbReference type="Proteomes" id="UP000093918"/>
    </source>
</evidence>
<evidence type="ECO:0000256" key="1">
    <source>
        <dbReference type="SAM" id="SignalP"/>
    </source>
</evidence>
<reference evidence="3" key="1">
    <citation type="submission" date="2016-06" db="EMBL/GenBank/DDBJ databases">
        <title>Genome sequencing of cellulolytic organisms.</title>
        <authorList>
            <person name="Bohra V."/>
            <person name="Dafale N.A."/>
            <person name="Purohit H.J."/>
        </authorList>
    </citation>
    <scope>NUCLEOTIDE SEQUENCE [LARGE SCALE GENOMIC DNA]</scope>
    <source>
        <strain evidence="3">ND21</strain>
    </source>
</reference>
<feature type="chain" id="PRO_5045067856" description="Nuclear transport factor 2 family protein" evidence="1">
    <location>
        <begin position="27"/>
        <end position="179"/>
    </location>
</feature>